<organism evidence="1 2">
    <name type="scientific">Takifugu bimaculatus</name>
    <dbReference type="NCBI Taxonomy" id="433685"/>
    <lineage>
        <taxon>Eukaryota</taxon>
        <taxon>Metazoa</taxon>
        <taxon>Chordata</taxon>
        <taxon>Craniata</taxon>
        <taxon>Vertebrata</taxon>
        <taxon>Euteleostomi</taxon>
        <taxon>Actinopterygii</taxon>
        <taxon>Neopterygii</taxon>
        <taxon>Teleostei</taxon>
        <taxon>Neoteleostei</taxon>
        <taxon>Acanthomorphata</taxon>
        <taxon>Eupercaria</taxon>
        <taxon>Tetraodontiformes</taxon>
        <taxon>Tetradontoidea</taxon>
        <taxon>Tetraodontidae</taxon>
        <taxon>Takifugu</taxon>
    </lineage>
</organism>
<sequence length="165" mass="17549">MPPTATTKGGKTKGGKTVEYSSRKVDATSGYSLTLLLMSCDTKGGLFLTFQTSPSGGGKFNTVAPFAFRPVETPSACPSVCWETGNSLRLNKLKSVAVTVNASTFLRKQKCPQAHSKLTSTPPGAAPAGTQWYYSGPSVTHMMNVFDTNSKLQPRRQFCGGDRSG</sequence>
<dbReference type="AlphaFoldDB" id="A0A4Z2CF68"/>
<name>A0A4Z2CF68_9TELE</name>
<gene>
    <name evidence="1" type="ORF">fugu_010326</name>
</gene>
<evidence type="ECO:0000313" key="1">
    <source>
        <dbReference type="EMBL" id="TNN02839.1"/>
    </source>
</evidence>
<keyword evidence="2" id="KW-1185">Reference proteome</keyword>
<protein>
    <submittedName>
        <fullName evidence="1">Uncharacterized protein</fullName>
    </submittedName>
</protein>
<proteinExistence type="predicted"/>
<accession>A0A4Z2CF68</accession>
<dbReference type="Proteomes" id="UP000516260">
    <property type="component" value="Chromosome 10"/>
</dbReference>
<comment type="caution">
    <text evidence="1">The sequence shown here is derived from an EMBL/GenBank/DDBJ whole genome shotgun (WGS) entry which is preliminary data.</text>
</comment>
<evidence type="ECO:0000313" key="2">
    <source>
        <dbReference type="Proteomes" id="UP000516260"/>
    </source>
</evidence>
<dbReference type="EMBL" id="SWLE01000002">
    <property type="protein sequence ID" value="TNN02839.1"/>
    <property type="molecule type" value="Genomic_DNA"/>
</dbReference>
<reference evidence="1 2" key="1">
    <citation type="submission" date="2019-04" db="EMBL/GenBank/DDBJ databases">
        <title>The sequence and de novo assembly of Takifugu bimaculatus genome using PacBio and Hi-C technologies.</title>
        <authorList>
            <person name="Xu P."/>
            <person name="Liu B."/>
            <person name="Zhou Z."/>
        </authorList>
    </citation>
    <scope>NUCLEOTIDE SEQUENCE [LARGE SCALE GENOMIC DNA]</scope>
    <source>
        <strain evidence="1">TB-2018</strain>
        <tissue evidence="1">Muscle</tissue>
    </source>
</reference>